<dbReference type="AlphaFoldDB" id="A0AAV4VG48"/>
<keyword evidence="2" id="KW-1185">Reference proteome</keyword>
<dbReference type="Proteomes" id="UP001054945">
    <property type="component" value="Unassembled WGS sequence"/>
</dbReference>
<evidence type="ECO:0000313" key="1">
    <source>
        <dbReference type="EMBL" id="GIY69351.1"/>
    </source>
</evidence>
<comment type="caution">
    <text evidence="1">The sequence shown here is derived from an EMBL/GenBank/DDBJ whole genome shotgun (WGS) entry which is preliminary data.</text>
</comment>
<reference evidence="1 2" key="1">
    <citation type="submission" date="2021-06" db="EMBL/GenBank/DDBJ databases">
        <title>Caerostris extrusa draft genome.</title>
        <authorList>
            <person name="Kono N."/>
            <person name="Arakawa K."/>
        </authorList>
    </citation>
    <scope>NUCLEOTIDE SEQUENCE [LARGE SCALE GENOMIC DNA]</scope>
</reference>
<protein>
    <submittedName>
        <fullName evidence="1">Uncharacterized protein</fullName>
    </submittedName>
</protein>
<dbReference type="EMBL" id="BPLR01014524">
    <property type="protein sequence ID" value="GIY69351.1"/>
    <property type="molecule type" value="Genomic_DNA"/>
</dbReference>
<proteinExistence type="predicted"/>
<name>A0AAV4VG48_CAEEX</name>
<accession>A0AAV4VG48</accession>
<gene>
    <name evidence="1" type="ORF">CEXT_362431</name>
</gene>
<organism evidence="1 2">
    <name type="scientific">Caerostris extrusa</name>
    <name type="common">Bark spider</name>
    <name type="synonym">Caerostris bankana</name>
    <dbReference type="NCBI Taxonomy" id="172846"/>
    <lineage>
        <taxon>Eukaryota</taxon>
        <taxon>Metazoa</taxon>
        <taxon>Ecdysozoa</taxon>
        <taxon>Arthropoda</taxon>
        <taxon>Chelicerata</taxon>
        <taxon>Arachnida</taxon>
        <taxon>Araneae</taxon>
        <taxon>Araneomorphae</taxon>
        <taxon>Entelegynae</taxon>
        <taxon>Araneoidea</taxon>
        <taxon>Araneidae</taxon>
        <taxon>Caerostris</taxon>
    </lineage>
</organism>
<evidence type="ECO:0000313" key="2">
    <source>
        <dbReference type="Proteomes" id="UP001054945"/>
    </source>
</evidence>
<sequence length="118" mass="13806">MPIRPSFNEEWRNSGVLCANCSRFPSSATSGCELVGIEKRLYLYLPEQDWRWRWCLFERRLPGVMKPSSSTVIVVSLFAEESLGVVVWSWRRRQLKRRPSPGRHLTFPDVMRSSSRAF</sequence>